<keyword evidence="2" id="KW-0732">Signal</keyword>
<feature type="chain" id="PRO_5008130382" evidence="2">
    <location>
        <begin position="17"/>
        <end position="611"/>
    </location>
</feature>
<feature type="region of interest" description="Disordered" evidence="1">
    <location>
        <begin position="30"/>
        <end position="55"/>
    </location>
</feature>
<feature type="region of interest" description="Disordered" evidence="1">
    <location>
        <begin position="388"/>
        <end position="412"/>
    </location>
</feature>
<proteinExistence type="predicted"/>
<feature type="compositionally biased region" description="Polar residues" evidence="1">
    <location>
        <begin position="267"/>
        <end position="280"/>
    </location>
</feature>
<feature type="signal peptide" evidence="2">
    <location>
        <begin position="1"/>
        <end position="16"/>
    </location>
</feature>
<feature type="compositionally biased region" description="Polar residues" evidence="1">
    <location>
        <begin position="187"/>
        <end position="202"/>
    </location>
</feature>
<evidence type="ECO:0000313" key="3">
    <source>
        <dbReference type="EnsemblMetazoa" id="ADIR010424-PA"/>
    </source>
</evidence>
<name>A0A182NRY4_9DIPT</name>
<dbReference type="Proteomes" id="UP000075884">
    <property type="component" value="Unassembled WGS sequence"/>
</dbReference>
<feature type="region of interest" description="Disordered" evidence="1">
    <location>
        <begin position="148"/>
        <end position="207"/>
    </location>
</feature>
<sequence>MMLVMCLICWGHLCEFRSFSLALSRLTVPRREPRPSGQCSSIDESGHTQGPLDGSLYATILKSPKSPTASTHLISPPAEFSNGKPLLLLNGSAGTPGPPPVPERSKTPNSIYLAHNGTPRSTPVPFSVAPASAGDSRSVARVVSTGAASNGVSANSSYSSTDAGSPAVTGGKTRSAAQVDGRESVRSPLTVSMDSGISSSGPVNHDRHRELDDLLSDMMLTVQGIPDVGQKADQTDHHHQHHPQQQRQHPHHHHHHHHHQQQQQQQLQNPNDHFVNTNTDTIKRSHSAQLPVATTAAVPAAAREDNRSRTPLATVSDAKERELLMYETSSTTTTLTPPPSESGRETPLLSAYATAATIRDRELQNINNNNLTPAERELIMSVQRHQQHSLAYPRPARSTTGASERFTSDDDDDLLLGGSGGTGIGGQIPYHAREDSRPFTYGNIPASGTPQHPPAATMIKMQSGLSSPSMVRKALGTPTAARKTATLPRNDFEEMLRERREKVLSEKYTIGDQSPGGGMMVSDSINNNGAGDGRWTYQHTVKTVTTQGGAATAAPNGYPAHEPLKRSNTMDGSFGRQFEGTEGGVSVSFGIPKIPSIPSGPEVMTEQWEAV</sequence>
<feature type="compositionally biased region" description="Low complexity" evidence="1">
    <location>
        <begin position="148"/>
        <end position="161"/>
    </location>
</feature>
<feature type="compositionally biased region" description="Basic residues" evidence="1">
    <location>
        <begin position="238"/>
        <end position="260"/>
    </location>
</feature>
<reference evidence="3" key="2">
    <citation type="submission" date="2020-05" db="UniProtKB">
        <authorList>
            <consortium name="EnsemblMetazoa"/>
        </authorList>
    </citation>
    <scope>IDENTIFICATION</scope>
    <source>
        <strain evidence="3">WRAIR2</strain>
    </source>
</reference>
<dbReference type="VEuPathDB" id="VectorBase:ADIR010424"/>
<feature type="region of interest" description="Disordered" evidence="1">
    <location>
        <begin position="229"/>
        <end position="287"/>
    </location>
</feature>
<protein>
    <submittedName>
        <fullName evidence="3">Uncharacterized protein</fullName>
    </submittedName>
</protein>
<reference evidence="4" key="1">
    <citation type="submission" date="2013-03" db="EMBL/GenBank/DDBJ databases">
        <title>The Genome Sequence of Anopheles dirus WRAIR2.</title>
        <authorList>
            <consortium name="The Broad Institute Genomics Platform"/>
            <person name="Neafsey D.E."/>
            <person name="Walton C."/>
            <person name="Walker B."/>
            <person name="Young S.K."/>
            <person name="Zeng Q."/>
            <person name="Gargeya S."/>
            <person name="Fitzgerald M."/>
            <person name="Haas B."/>
            <person name="Abouelleil A."/>
            <person name="Allen A.W."/>
            <person name="Alvarado L."/>
            <person name="Arachchi H.M."/>
            <person name="Berlin A.M."/>
            <person name="Chapman S.B."/>
            <person name="Gainer-Dewar J."/>
            <person name="Goldberg J."/>
            <person name="Griggs A."/>
            <person name="Gujja S."/>
            <person name="Hansen M."/>
            <person name="Howarth C."/>
            <person name="Imamovic A."/>
            <person name="Ireland A."/>
            <person name="Larimer J."/>
            <person name="McCowan C."/>
            <person name="Murphy C."/>
            <person name="Pearson M."/>
            <person name="Poon T.W."/>
            <person name="Priest M."/>
            <person name="Roberts A."/>
            <person name="Saif S."/>
            <person name="Shea T."/>
            <person name="Sisk P."/>
            <person name="Sykes S."/>
            <person name="Wortman J."/>
            <person name="Nusbaum C."/>
            <person name="Birren B."/>
        </authorList>
    </citation>
    <scope>NUCLEOTIDE SEQUENCE [LARGE SCALE GENOMIC DNA]</scope>
    <source>
        <strain evidence="4">WRAIR2</strain>
    </source>
</reference>
<dbReference type="EnsemblMetazoa" id="ADIR010424-RA">
    <property type="protein sequence ID" value="ADIR010424-PA"/>
    <property type="gene ID" value="ADIR010424"/>
</dbReference>
<evidence type="ECO:0000313" key="4">
    <source>
        <dbReference type="Proteomes" id="UP000075884"/>
    </source>
</evidence>
<evidence type="ECO:0000256" key="2">
    <source>
        <dbReference type="SAM" id="SignalP"/>
    </source>
</evidence>
<dbReference type="AlphaFoldDB" id="A0A182NRY4"/>
<keyword evidence="4" id="KW-1185">Reference proteome</keyword>
<evidence type="ECO:0000256" key="1">
    <source>
        <dbReference type="SAM" id="MobiDB-lite"/>
    </source>
</evidence>
<dbReference type="STRING" id="7168.A0A182NRY4"/>
<organism evidence="3 4">
    <name type="scientific">Anopheles dirus</name>
    <dbReference type="NCBI Taxonomy" id="7168"/>
    <lineage>
        <taxon>Eukaryota</taxon>
        <taxon>Metazoa</taxon>
        <taxon>Ecdysozoa</taxon>
        <taxon>Arthropoda</taxon>
        <taxon>Hexapoda</taxon>
        <taxon>Insecta</taxon>
        <taxon>Pterygota</taxon>
        <taxon>Neoptera</taxon>
        <taxon>Endopterygota</taxon>
        <taxon>Diptera</taxon>
        <taxon>Nematocera</taxon>
        <taxon>Culicoidea</taxon>
        <taxon>Culicidae</taxon>
        <taxon>Anophelinae</taxon>
        <taxon>Anopheles</taxon>
    </lineage>
</organism>
<accession>A0A182NRY4</accession>
<feature type="region of interest" description="Disordered" evidence="1">
    <location>
        <begin position="85"/>
        <end position="109"/>
    </location>
</feature>